<dbReference type="Pfam" id="PF00931">
    <property type="entry name" value="NB-ARC"/>
    <property type="match status" value="1"/>
</dbReference>
<dbReference type="Gramene" id="TraesCLE_scaffold_013327_01G000200.1">
    <property type="protein sequence ID" value="TraesCLE_scaffold_013327_01G000200.1"/>
    <property type="gene ID" value="TraesCLE_scaffold_013327_01G000200"/>
</dbReference>
<dbReference type="Gene3D" id="1.20.5.4130">
    <property type="match status" value="1"/>
</dbReference>
<dbReference type="SUPFAM" id="SSF52047">
    <property type="entry name" value="RNI-like"/>
    <property type="match status" value="1"/>
</dbReference>
<dbReference type="Pfam" id="PF25019">
    <property type="entry name" value="LRR_R13L1-DRL21"/>
    <property type="match status" value="1"/>
</dbReference>
<dbReference type="GO" id="GO:0043531">
    <property type="term" value="F:ADP binding"/>
    <property type="evidence" value="ECO:0007669"/>
    <property type="project" value="InterPro"/>
</dbReference>
<dbReference type="Pfam" id="PF18052">
    <property type="entry name" value="Rx_N"/>
    <property type="match status" value="1"/>
</dbReference>
<evidence type="ECO:0000259" key="10">
    <source>
        <dbReference type="Pfam" id="PF25019"/>
    </source>
</evidence>
<dbReference type="InterPro" id="IPR036388">
    <property type="entry name" value="WH-like_DNA-bd_sf"/>
</dbReference>
<dbReference type="Proteomes" id="UP000019116">
    <property type="component" value="Chromosome 7D"/>
</dbReference>
<keyword evidence="12" id="KW-1185">Reference proteome</keyword>
<dbReference type="PRINTS" id="PR00364">
    <property type="entry name" value="DISEASERSIST"/>
</dbReference>
<gene>
    <name evidence="11" type="primary">LOC123164587</name>
</gene>
<dbReference type="RefSeq" id="XP_044438057.1">
    <property type="nucleotide sequence ID" value="XM_044582122.1"/>
</dbReference>
<dbReference type="Gramene" id="TraesJAG7D03G04469350.1">
    <property type="protein sequence ID" value="TraesJAG7D03G04469350.1"/>
    <property type="gene ID" value="TraesJAG7D03G04469350"/>
</dbReference>
<name>A0A3B6TS94_WHEAT</name>
<dbReference type="SUPFAM" id="SSF52540">
    <property type="entry name" value="P-loop containing nucleoside triphosphate hydrolases"/>
    <property type="match status" value="1"/>
</dbReference>
<dbReference type="PANTHER" id="PTHR36766">
    <property type="entry name" value="PLANT BROAD-SPECTRUM MILDEW RESISTANCE PROTEIN RPW8"/>
    <property type="match status" value="1"/>
</dbReference>
<dbReference type="Gene3D" id="1.10.10.10">
    <property type="entry name" value="Winged helix-like DNA-binding domain superfamily/Winged helix DNA-binding domain"/>
    <property type="match status" value="1"/>
</dbReference>
<dbReference type="Gene3D" id="3.40.50.300">
    <property type="entry name" value="P-loop containing nucleotide triphosphate hydrolases"/>
    <property type="match status" value="1"/>
</dbReference>
<evidence type="ECO:0000259" key="7">
    <source>
        <dbReference type="Pfam" id="PF00931"/>
    </source>
</evidence>
<sequence length="1375" mass="154483">MAKLHPMLRSQLYASSSVTRTDSNTQMPAPLDTSFCVVFVVVDATDQWNMYLSPQKQAIPAFVLSAFLKGKQAARKQCFFCLLLSCPHHFLLCILEEPCPCALVLLGAHTRVLSLCTSACPCSCEPPALGVPMAELVATMVVGPLLSIVKEKASSYLLDQYKVMKGMEEQHEILMRKLPAILDIITDAEEAAAHREGAAAWLQAVKKVAYEANEVFDEFKYEALRRKAKKQGHYKELGFNVVKLFPTHNRFVFRKRMGKKLCKIVQAIEVLVTEMNAFGFKYQQQPPVSSQLRRTDHSTTDQEEVKEIINESRANDKSEIVSTLVGQANNADLTVVPIVGMGGQGKTTLAQLVYNEPAIEKHFNLLLWVCVSDCFDVDSLAKSIVEAAPKKKDPGTEAAASKKKTPLDCLQDVVSGQRYLLVLDDVWARQVQIWRQLKARLQHGGIGSAVLTTTRDGGVAEIMGTVKAHDLVALEDKFIKKIIKTTAFSRFKKAEERPTELVGMVDKIVERCAGSPLAATALGSLLCTKTSKEEWEAISIRSNVCTEETGILPILKLSYNDLPSHMKQCFAFCAVFPKDYEIDVDKLIQLWIAHGFIQEKQVRLETVGKQIFHELSSRSFFQDVKQIQATVEEIVYDGSCYSRTTCRIHDLMHDVALSVMEKVCALATMEPAKIESVVTTEESSQSEWLPNTARHLFLSCRDPAKKLNSSLKNSSPAIQTLLCDTYMSSSLQHLSKYTSLQALQLCSQRRSFQLKPKHLHHLRYLDLSRSRYIKALPEDVSILYNLQTLNLSGCESLCRLPRQMKYMTSLHHLYTHGCPQLKCMPTDLRKLTSLQTLTCFVAGSDPNCSKVGELGNLNLGGQLKLRNLANVTEVDAKAANLVNKEIRELRLTWNFRWDYYETSWRDNEEHAKVLENLKPHDGLHAIGIQSYGATTFPTWMTMLQNIVEIHLFNCRKLVWLFSGECDTSFAFPNLKELMLKGLVCLEKWWEIDNDGMQGEAMMFPLLENLHISDCVKLKALPGHPTFPKLQNVCIKKCPGLATTAKSPKLSVLKMEGREVELFLWVARHMTSLSNLELTTIEQSTDTTSMGAENSLREMVNVKENGNDQDFPLEVLVLKDTESVVSITELCACFVHLQDLSIWSCDVLVHWPETLFEGLVYLRKLLIRHCNNLTGYAQASVEPSTSPETRQLLPRLESLTIRSCESLVELFNVPASLRTIDISNCSKLESTFGRKQQQGESVSSIHQGSCSIERLTLYSCNGLTGVLHLPQSLKRLDIDNCGGLTSLESCSPELPSLEYLELWECKTLSSLPDGPQAYSSLQHLRIRYCPGMKTLPASLQQRLGSIEEEYVDARLYGYKPRPMLLKPKTWKYVCKG</sequence>
<dbReference type="STRING" id="4565.A0A3B6TS94"/>
<evidence type="ECO:0000259" key="9">
    <source>
        <dbReference type="Pfam" id="PF23559"/>
    </source>
</evidence>
<evidence type="ECO:0000259" key="8">
    <source>
        <dbReference type="Pfam" id="PF18052"/>
    </source>
</evidence>
<evidence type="ECO:0000256" key="6">
    <source>
        <dbReference type="ARBA" id="ARBA00022840"/>
    </source>
</evidence>
<dbReference type="InterPro" id="IPR027417">
    <property type="entry name" value="P-loop_NTPase"/>
</dbReference>
<dbReference type="InterPro" id="IPR032675">
    <property type="entry name" value="LRR_dom_sf"/>
</dbReference>
<dbReference type="Gramene" id="TraesSYM7D03G04540040.1">
    <property type="protein sequence ID" value="TraesSYM7D03G04540040.1"/>
    <property type="gene ID" value="TraesSYM7D03G04540040"/>
</dbReference>
<evidence type="ECO:0000313" key="11">
    <source>
        <dbReference type="EnsemblPlants" id="TraesCS7D02G522200.1"/>
    </source>
</evidence>
<keyword evidence="5" id="KW-0611">Plant defense</keyword>
<protein>
    <recommendedName>
        <fullName evidence="13">NB-ARC domain-containing protein</fullName>
    </recommendedName>
</protein>
<dbReference type="InterPro" id="IPR042197">
    <property type="entry name" value="Apaf_helical"/>
</dbReference>
<dbReference type="InterPro" id="IPR041118">
    <property type="entry name" value="Rx_N"/>
</dbReference>
<dbReference type="GO" id="GO:0005524">
    <property type="term" value="F:ATP binding"/>
    <property type="evidence" value="ECO:0007669"/>
    <property type="project" value="UniProtKB-KW"/>
</dbReference>
<feature type="domain" description="Disease resistance protein winged helix" evidence="9">
    <location>
        <begin position="575"/>
        <end position="656"/>
    </location>
</feature>
<feature type="domain" description="R13L1/DRL21-like LRR repeat region" evidence="10">
    <location>
        <begin position="852"/>
        <end position="981"/>
    </location>
</feature>
<accession>A0A3B6TS94</accession>
<dbReference type="GO" id="GO:0009626">
    <property type="term" value="P:plant-type hypersensitive response"/>
    <property type="evidence" value="ECO:0007669"/>
    <property type="project" value="UniProtKB-ARBA"/>
</dbReference>
<reference evidence="11" key="2">
    <citation type="submission" date="2018-10" db="UniProtKB">
        <authorList>
            <consortium name="EnsemblPlants"/>
        </authorList>
    </citation>
    <scope>IDENTIFICATION</scope>
</reference>
<evidence type="ECO:0000256" key="2">
    <source>
        <dbReference type="ARBA" id="ARBA00022614"/>
    </source>
</evidence>
<dbReference type="RefSeq" id="XP_044438055.1">
    <property type="nucleotide sequence ID" value="XM_044582120.1"/>
</dbReference>
<dbReference type="OMA" id="MMALENM"/>
<dbReference type="Gramene" id="TraesWEE_scaffold_017897_01G000200.1">
    <property type="protein sequence ID" value="TraesWEE_scaffold_017897_01G000200.1"/>
    <property type="gene ID" value="TraesWEE_scaffold_017897_01G000200"/>
</dbReference>
<dbReference type="GO" id="GO:0002758">
    <property type="term" value="P:innate immune response-activating signaling pathway"/>
    <property type="evidence" value="ECO:0007669"/>
    <property type="project" value="UniProtKB-ARBA"/>
</dbReference>
<feature type="domain" description="Disease resistance N-terminal" evidence="8">
    <location>
        <begin position="146"/>
        <end position="231"/>
    </location>
</feature>
<dbReference type="Gramene" id="TraesLAC7D03G04432940.1">
    <property type="protein sequence ID" value="TraesLAC7D03G04432940.1"/>
    <property type="gene ID" value="TraesLAC7D03G04432940"/>
</dbReference>
<dbReference type="Gramene" id="TraesCS7D02G522200.1">
    <property type="protein sequence ID" value="TraesCS7D02G522200.1"/>
    <property type="gene ID" value="TraesCS7D02G522200"/>
</dbReference>
<dbReference type="PANTHER" id="PTHR36766:SF55">
    <property type="entry name" value="OS11G0492900 PROTEIN"/>
    <property type="match status" value="1"/>
</dbReference>
<organism evidence="11">
    <name type="scientific">Triticum aestivum</name>
    <name type="common">Wheat</name>
    <dbReference type="NCBI Taxonomy" id="4565"/>
    <lineage>
        <taxon>Eukaryota</taxon>
        <taxon>Viridiplantae</taxon>
        <taxon>Streptophyta</taxon>
        <taxon>Embryophyta</taxon>
        <taxon>Tracheophyta</taxon>
        <taxon>Spermatophyta</taxon>
        <taxon>Magnoliopsida</taxon>
        <taxon>Liliopsida</taxon>
        <taxon>Poales</taxon>
        <taxon>Poaceae</taxon>
        <taxon>BOP clade</taxon>
        <taxon>Pooideae</taxon>
        <taxon>Triticodae</taxon>
        <taxon>Triticeae</taxon>
        <taxon>Triticinae</taxon>
        <taxon>Triticum</taxon>
    </lineage>
</organism>
<dbReference type="Gramene" id="TraesARI7D03G04562320.1">
    <property type="protein sequence ID" value="TraesARI7D03G04562320.1"/>
    <property type="gene ID" value="TraesARI7D03G04562320"/>
</dbReference>
<dbReference type="FunFam" id="1.10.10.10:FF:000322">
    <property type="entry name" value="Probable disease resistance protein At1g63360"/>
    <property type="match status" value="1"/>
</dbReference>
<dbReference type="GeneID" id="123164587"/>
<evidence type="ECO:0000256" key="3">
    <source>
        <dbReference type="ARBA" id="ARBA00022737"/>
    </source>
</evidence>
<keyword evidence="4" id="KW-0547">Nucleotide-binding</keyword>
<dbReference type="Gramene" id="TraesROB_scaffold_010747_01G000200.1">
    <property type="protein sequence ID" value="TraesROB_scaffold_010747_01G000200.1"/>
    <property type="gene ID" value="TraesROB_scaffold_010747_01G000200"/>
</dbReference>
<dbReference type="SUPFAM" id="SSF52058">
    <property type="entry name" value="L domain-like"/>
    <property type="match status" value="1"/>
</dbReference>
<dbReference type="GO" id="GO:0042742">
    <property type="term" value="P:defense response to bacterium"/>
    <property type="evidence" value="ECO:0007669"/>
    <property type="project" value="UniProtKB-ARBA"/>
</dbReference>
<keyword evidence="6" id="KW-0067">ATP-binding</keyword>
<dbReference type="EnsemblPlants" id="TraesCS7D02G522200.1">
    <property type="protein sequence ID" value="TraesCS7D02G522200.1"/>
    <property type="gene ID" value="TraesCS7D02G522200"/>
</dbReference>
<evidence type="ECO:0008006" key="13">
    <source>
        <dbReference type="Google" id="ProtNLM"/>
    </source>
</evidence>
<keyword evidence="2" id="KW-0433">Leucine-rich repeat</keyword>
<dbReference type="PaxDb" id="4565-Traes_7DL_A4270172B.2"/>
<feature type="domain" description="NB-ARC" evidence="7">
    <location>
        <begin position="318"/>
        <end position="486"/>
    </location>
</feature>
<dbReference type="SMR" id="A0A3B6TS94"/>
<comment type="similarity">
    <text evidence="1">Belongs to the disease resistance NB-LRR family.</text>
</comment>
<evidence type="ECO:0000313" key="12">
    <source>
        <dbReference type="Proteomes" id="UP000019116"/>
    </source>
</evidence>
<dbReference type="InterPro" id="IPR056789">
    <property type="entry name" value="LRR_R13L1-DRL21"/>
</dbReference>
<dbReference type="Gene3D" id="3.80.10.10">
    <property type="entry name" value="Ribonuclease Inhibitor"/>
    <property type="match status" value="3"/>
</dbReference>
<dbReference type="InterPro" id="IPR058922">
    <property type="entry name" value="WHD_DRP"/>
</dbReference>
<dbReference type="Gramene" id="TraesCAD_scaffold_004202_01G000200.1">
    <property type="protein sequence ID" value="TraesCAD_scaffold_004202_01G000200.1"/>
    <property type="gene ID" value="TraesCAD_scaffold_004202_01G000200"/>
</dbReference>
<dbReference type="OrthoDB" id="633436at2759"/>
<keyword evidence="3" id="KW-0677">Repeat</keyword>
<dbReference type="Gramene" id="TraesCS7D03G1234300.1">
    <property type="protein sequence ID" value="TraesCS7D03G1234300.1.CDS"/>
    <property type="gene ID" value="TraesCS7D03G1234300"/>
</dbReference>
<reference evidence="11" key="1">
    <citation type="submission" date="2018-08" db="EMBL/GenBank/DDBJ databases">
        <authorList>
            <person name="Rossello M."/>
        </authorList>
    </citation>
    <scope>NUCLEOTIDE SEQUENCE [LARGE SCALE GENOMIC DNA]</scope>
    <source>
        <strain evidence="11">cv. Chinese Spring</strain>
    </source>
</reference>
<evidence type="ECO:0000256" key="1">
    <source>
        <dbReference type="ARBA" id="ARBA00008894"/>
    </source>
</evidence>
<dbReference type="Gene3D" id="1.10.8.430">
    <property type="entry name" value="Helical domain of apoptotic protease-activating factors"/>
    <property type="match status" value="1"/>
</dbReference>
<evidence type="ECO:0000256" key="5">
    <source>
        <dbReference type="ARBA" id="ARBA00022821"/>
    </source>
</evidence>
<dbReference type="Pfam" id="PF23559">
    <property type="entry name" value="WHD_DRP"/>
    <property type="match status" value="1"/>
</dbReference>
<dbReference type="InterPro" id="IPR002182">
    <property type="entry name" value="NB-ARC"/>
</dbReference>
<evidence type="ECO:0000256" key="4">
    <source>
        <dbReference type="ARBA" id="ARBA00022741"/>
    </source>
</evidence>
<proteinExistence type="inferred from homology"/>